<evidence type="ECO:0000256" key="7">
    <source>
        <dbReference type="ARBA" id="ARBA00023027"/>
    </source>
</evidence>
<comment type="function">
    <text evidence="9">Catalyzes the NAD(+)-dependent oxidation of L-carnitine to 3-dehydrocarnitine.</text>
</comment>
<dbReference type="GO" id="GO:0009437">
    <property type="term" value="P:carnitine metabolic process"/>
    <property type="evidence" value="ECO:0007669"/>
    <property type="project" value="UniProtKB-UniRule"/>
</dbReference>
<dbReference type="GO" id="GO:0047728">
    <property type="term" value="F:carnitine 3-dehydrogenase activity"/>
    <property type="evidence" value="ECO:0007669"/>
    <property type="project" value="UniProtKB-UniRule"/>
</dbReference>
<dbReference type="Gene3D" id="3.40.50.720">
    <property type="entry name" value="NAD(P)-binding Rossmann-like Domain"/>
    <property type="match status" value="1"/>
</dbReference>
<evidence type="ECO:0000259" key="11">
    <source>
        <dbReference type="Pfam" id="PF02737"/>
    </source>
</evidence>
<dbReference type="InterPro" id="IPR006176">
    <property type="entry name" value="3-OHacyl-CoA_DH_NAD-bd"/>
</dbReference>
<dbReference type="EMBL" id="BKAV01000011">
    <property type="protein sequence ID" value="GEQ00343.1"/>
    <property type="molecule type" value="Genomic_DNA"/>
</dbReference>
<dbReference type="GO" id="GO:0005737">
    <property type="term" value="C:cytoplasm"/>
    <property type="evidence" value="ECO:0007669"/>
    <property type="project" value="UniProtKB-SubCell"/>
</dbReference>
<evidence type="ECO:0000256" key="5">
    <source>
        <dbReference type="ARBA" id="ARBA00022490"/>
    </source>
</evidence>
<dbReference type="STRING" id="1212545.SARL_06519"/>
<dbReference type="SUPFAM" id="SSF48179">
    <property type="entry name" value="6-phosphogluconate dehydrogenase C-terminal domain-like"/>
    <property type="match status" value="1"/>
</dbReference>
<organism evidence="13 14">
    <name type="scientific">Staphylococcus arlettae</name>
    <dbReference type="NCBI Taxonomy" id="29378"/>
    <lineage>
        <taxon>Bacteria</taxon>
        <taxon>Bacillati</taxon>
        <taxon>Bacillota</taxon>
        <taxon>Bacilli</taxon>
        <taxon>Bacillales</taxon>
        <taxon>Staphylococcaceae</taxon>
        <taxon>Staphylococcus</taxon>
    </lineage>
</organism>
<dbReference type="InterPro" id="IPR008927">
    <property type="entry name" value="6-PGluconate_DH-like_C_sf"/>
</dbReference>
<comment type="similarity">
    <text evidence="9">Belongs to the 3-hydroxyacyl-CoA dehydrogenase family. L-carnitine dehydrogenase subfamily.</text>
</comment>
<dbReference type="EC" id="1.1.1.108" evidence="9"/>
<keyword evidence="7 9" id="KW-0520">NAD</keyword>
<name>A0A380C3A6_9STAP</name>
<evidence type="ECO:0000313" key="14">
    <source>
        <dbReference type="Proteomes" id="UP000254956"/>
    </source>
</evidence>
<dbReference type="AlphaFoldDB" id="A0A380C3A6"/>
<dbReference type="InterPro" id="IPR006108">
    <property type="entry name" value="3HC_DH_C"/>
</dbReference>
<keyword evidence="5 9" id="KW-0963">Cytoplasm</keyword>
<dbReference type="UniPathway" id="UPA00117"/>
<comment type="subcellular location">
    <subcellularLocation>
        <location evidence="1 9">Cytoplasm</location>
    </subcellularLocation>
</comment>
<keyword evidence="15" id="KW-1185">Reference proteome</keyword>
<comment type="pathway">
    <text evidence="3">Lipid metabolism; butanoate metabolism.</text>
</comment>
<comment type="catalytic activity">
    <reaction evidence="8">
        <text>6-phospho-D-gluconate + NADP(+) = D-ribulose 5-phosphate + CO2 + NADPH</text>
        <dbReference type="Rhea" id="RHEA:10116"/>
        <dbReference type="ChEBI" id="CHEBI:16526"/>
        <dbReference type="ChEBI" id="CHEBI:57783"/>
        <dbReference type="ChEBI" id="CHEBI:58121"/>
        <dbReference type="ChEBI" id="CHEBI:58349"/>
        <dbReference type="ChEBI" id="CHEBI:58759"/>
        <dbReference type="EC" id="1.1.1.44"/>
    </reaction>
</comment>
<dbReference type="Gene3D" id="1.10.1040.10">
    <property type="entry name" value="N-(1-d-carboxylethyl)-l-norvaline Dehydrogenase, domain 2"/>
    <property type="match status" value="1"/>
</dbReference>
<comment type="catalytic activity">
    <reaction evidence="9">
        <text>carnitine + NAD(+) = 3-dehydrocarnitine + NADH + H(+)</text>
        <dbReference type="Rhea" id="RHEA:19265"/>
        <dbReference type="ChEBI" id="CHEBI:15378"/>
        <dbReference type="ChEBI" id="CHEBI:17126"/>
        <dbReference type="ChEBI" id="CHEBI:57540"/>
        <dbReference type="ChEBI" id="CHEBI:57885"/>
        <dbReference type="ChEBI" id="CHEBI:57945"/>
        <dbReference type="EC" id="1.1.1.108"/>
    </reaction>
</comment>
<evidence type="ECO:0000259" key="10">
    <source>
        <dbReference type="Pfam" id="PF00725"/>
    </source>
</evidence>
<proteinExistence type="inferred from homology"/>
<dbReference type="GO" id="GO:0004616">
    <property type="term" value="F:phosphogluconate dehydrogenase (decarboxylating) activity"/>
    <property type="evidence" value="ECO:0007669"/>
    <property type="project" value="UniProtKB-EC"/>
</dbReference>
<evidence type="ECO:0000256" key="4">
    <source>
        <dbReference type="ARBA" id="ARBA00011738"/>
    </source>
</evidence>
<dbReference type="PANTHER" id="PTHR48075:SF5">
    <property type="entry name" value="3-HYDROXYBUTYRYL-COA DEHYDROGENASE"/>
    <property type="match status" value="1"/>
</dbReference>
<evidence type="ECO:0000256" key="3">
    <source>
        <dbReference type="ARBA" id="ARBA00005086"/>
    </source>
</evidence>
<sequence length="324" mass="35979">MKFAVVGTGVIGSGWITRMLAHGHEVVATDPSEGAYERMLTQVKQNWPYAESLGLAENASLQNLTFTDNLAEAVKDADHIQENVPEIESLKDKVLTEIDFYAKPDATIGSSTSGIMPSELQQNLTHPERFIVAHPFHPVYILPLVEIVAGKSTSEATTIAAERIYESIGMDVLHVRHEIEGHIADRLMEALWREALHIVNDGIATTEEVDKAFTHAAGLRYAQYGPFMTFHLAGGEGGMRHMLKQFGPALKKPWTKLEAPELTQSLYDDVVAGCEATSQGNTMAELDMKRNEFLVKVKQLAQEYWPEDTASMKKGQQTVHEYDN</sequence>
<dbReference type="Pfam" id="PF00725">
    <property type="entry name" value="3HCDH"/>
    <property type="match status" value="1"/>
</dbReference>
<evidence type="ECO:0000256" key="8">
    <source>
        <dbReference type="ARBA" id="ARBA00048640"/>
    </source>
</evidence>
<dbReference type="Proteomes" id="UP000254956">
    <property type="component" value="Unassembled WGS sequence"/>
</dbReference>
<reference evidence="12 15" key="2">
    <citation type="submission" date="2019-07" db="EMBL/GenBank/DDBJ databases">
        <title>Whole genome shotgun sequence of Staphylococcus arlettae NBRC 109765.</title>
        <authorList>
            <person name="Hosoyama A."/>
            <person name="Uohara A."/>
            <person name="Ohji S."/>
            <person name="Ichikawa N."/>
        </authorList>
    </citation>
    <scope>NUCLEOTIDE SEQUENCE [LARGE SCALE GENOMIC DNA]</scope>
    <source>
        <strain evidence="12 15">NBRC 109765</strain>
    </source>
</reference>
<dbReference type="InterPro" id="IPR026578">
    <property type="entry name" value="L-carnitine_dehydrogenase"/>
</dbReference>
<gene>
    <name evidence="13" type="primary">fadB2</name>
    <name evidence="12" type="synonym">lcdH</name>
    <name evidence="13" type="ORF">NCTC12413_00520</name>
    <name evidence="12" type="ORF">SAR03_13800</name>
</gene>
<evidence type="ECO:0000256" key="6">
    <source>
        <dbReference type="ARBA" id="ARBA00023002"/>
    </source>
</evidence>
<dbReference type="GO" id="GO:0006631">
    <property type="term" value="P:fatty acid metabolic process"/>
    <property type="evidence" value="ECO:0007669"/>
    <property type="project" value="InterPro"/>
</dbReference>
<comment type="pathway">
    <text evidence="2 9">Amine and polyamine metabolism; carnitine metabolism.</text>
</comment>
<dbReference type="GO" id="GO:0070403">
    <property type="term" value="F:NAD+ binding"/>
    <property type="evidence" value="ECO:0007669"/>
    <property type="project" value="InterPro"/>
</dbReference>
<evidence type="ECO:0000256" key="1">
    <source>
        <dbReference type="ARBA" id="ARBA00004496"/>
    </source>
</evidence>
<feature type="binding site" evidence="9">
    <location>
        <begin position="7"/>
        <end position="12"/>
    </location>
    <ligand>
        <name>NAD(+)</name>
        <dbReference type="ChEBI" id="CHEBI:57540"/>
    </ligand>
</feature>
<accession>A0A380C3A6</accession>
<dbReference type="Pfam" id="PF02737">
    <property type="entry name" value="3HCDH_N"/>
    <property type="match status" value="1"/>
</dbReference>
<dbReference type="SUPFAM" id="SSF51735">
    <property type="entry name" value="NAD(P)-binding Rossmann-fold domains"/>
    <property type="match status" value="1"/>
</dbReference>
<evidence type="ECO:0000256" key="2">
    <source>
        <dbReference type="ARBA" id="ARBA00004855"/>
    </source>
</evidence>
<reference evidence="13 14" key="1">
    <citation type="submission" date="2018-06" db="EMBL/GenBank/DDBJ databases">
        <authorList>
            <consortium name="Pathogen Informatics"/>
            <person name="Doyle S."/>
        </authorList>
    </citation>
    <scope>NUCLEOTIDE SEQUENCE [LARGE SCALE GENOMIC DNA]</scope>
    <source>
        <strain evidence="13 14">NCTC12413</strain>
    </source>
</reference>
<protein>
    <recommendedName>
        <fullName evidence="9">L-carnitine dehydrogenase</fullName>
        <shortName evidence="9">CDH</shortName>
        <shortName evidence="9">L-CDH</shortName>
        <ecNumber evidence="9">1.1.1.108</ecNumber>
    </recommendedName>
</protein>
<dbReference type="Proteomes" id="UP000321598">
    <property type="component" value="Unassembled WGS sequence"/>
</dbReference>
<evidence type="ECO:0000256" key="9">
    <source>
        <dbReference type="HAMAP-Rule" id="MF_02129"/>
    </source>
</evidence>
<evidence type="ECO:0000313" key="15">
    <source>
        <dbReference type="Proteomes" id="UP000321598"/>
    </source>
</evidence>
<keyword evidence="6 9" id="KW-0560">Oxidoreductase</keyword>
<dbReference type="PANTHER" id="PTHR48075">
    <property type="entry name" value="3-HYDROXYACYL-COA DEHYDROGENASE FAMILY PROTEIN"/>
    <property type="match status" value="1"/>
</dbReference>
<feature type="domain" description="3-hydroxyacyl-CoA dehydrogenase NAD binding" evidence="11">
    <location>
        <begin position="3"/>
        <end position="176"/>
    </location>
</feature>
<dbReference type="HAMAP" id="MF_02129">
    <property type="entry name" value="L_carnitine_dehydrog"/>
    <property type="match status" value="1"/>
</dbReference>
<dbReference type="InterPro" id="IPR036291">
    <property type="entry name" value="NAD(P)-bd_dom_sf"/>
</dbReference>
<dbReference type="EMBL" id="UGZE01000001">
    <property type="protein sequence ID" value="SUJ10767.1"/>
    <property type="molecule type" value="Genomic_DNA"/>
</dbReference>
<evidence type="ECO:0000313" key="12">
    <source>
        <dbReference type="EMBL" id="GEQ00343.1"/>
    </source>
</evidence>
<dbReference type="GeneID" id="97286871"/>
<dbReference type="RefSeq" id="WP_002510032.1">
    <property type="nucleotide sequence ID" value="NZ_AP019698.1"/>
</dbReference>
<evidence type="ECO:0000313" key="13">
    <source>
        <dbReference type="EMBL" id="SUJ10767.1"/>
    </source>
</evidence>
<feature type="domain" description="3-hydroxyacyl-CoA dehydrogenase C-terminal" evidence="10">
    <location>
        <begin position="181"/>
        <end position="252"/>
    </location>
</feature>
<comment type="subunit">
    <text evidence="4 9">Homodimer.</text>
</comment>
<dbReference type="InterPro" id="IPR013328">
    <property type="entry name" value="6PGD_dom2"/>
</dbReference>
<dbReference type="OrthoDB" id="9815331at2"/>